<dbReference type="InterPro" id="IPR050264">
    <property type="entry name" value="Bact_CCA-adding_enz_type3_sf"/>
</dbReference>
<evidence type="ECO:0000313" key="13">
    <source>
        <dbReference type="EMBL" id="MFC4804656.1"/>
    </source>
</evidence>
<evidence type="ECO:0000256" key="6">
    <source>
        <dbReference type="ARBA" id="ARBA00022741"/>
    </source>
</evidence>
<evidence type="ECO:0000256" key="4">
    <source>
        <dbReference type="ARBA" id="ARBA00022695"/>
    </source>
</evidence>
<dbReference type="Proteomes" id="UP001595916">
    <property type="component" value="Unassembled WGS sequence"/>
</dbReference>
<dbReference type="Gene3D" id="3.30.460.10">
    <property type="entry name" value="Beta Polymerase, domain 2"/>
    <property type="match status" value="1"/>
</dbReference>
<evidence type="ECO:0000256" key="3">
    <source>
        <dbReference type="ARBA" id="ARBA00022694"/>
    </source>
</evidence>
<dbReference type="EMBL" id="JBHSHL010000022">
    <property type="protein sequence ID" value="MFC4804656.1"/>
    <property type="molecule type" value="Genomic_DNA"/>
</dbReference>
<evidence type="ECO:0000259" key="12">
    <source>
        <dbReference type="Pfam" id="PF13735"/>
    </source>
</evidence>
<dbReference type="Pfam" id="PF12627">
    <property type="entry name" value="PolyA_pol_RNAbd"/>
    <property type="match status" value="1"/>
</dbReference>
<dbReference type="RefSeq" id="WP_379788170.1">
    <property type="nucleotide sequence ID" value="NZ_JBHSHL010000022.1"/>
</dbReference>
<evidence type="ECO:0000256" key="1">
    <source>
        <dbReference type="ARBA" id="ARBA00001946"/>
    </source>
</evidence>
<evidence type="ECO:0000313" key="14">
    <source>
        <dbReference type="Proteomes" id="UP001595916"/>
    </source>
</evidence>
<sequence>MQIQLQEDVLFILEELEKNGHSAYLVGGSIRDAIIGREHLDYDISTSASVEEMEEIFSKFKRIDVGRKYGNLKIGIDGKNYVEVTTFRKDGTYFDHRHPSEVEFVGDIEQDVSRRDFTINAFAYSKDGRLIDLFDGQGDIDRRLIRTIGEPLDRFVEDPLRMMRAVRFCAQLDFLIEERTFDTIKTCASMIRKVSKERVREELSKIILADFSSKGMRLLSITGLLQYIIPDLDKSFYLNDAKTKKEGFALEHMLCVLSSVEPVLELRLAALLHGITKPFVTEKSIYQNHVHLRSNMVLMILKDLRYPKNLIEQVVNIVKFYDMNQWNLSEKDLKKMIAMMGEDGINNVVKLREANRSCELREDYFESRVKNILHNKEPVSKKDMKINGYDLIKIGFEGIDIGETLELLYEEILEDSSLNRKDLLYQRAIEICKTKR</sequence>
<evidence type="ECO:0000259" key="10">
    <source>
        <dbReference type="Pfam" id="PF01743"/>
    </source>
</evidence>
<organism evidence="13 14">
    <name type="scientific">Filifactor villosus</name>
    <dbReference type="NCBI Taxonomy" id="29374"/>
    <lineage>
        <taxon>Bacteria</taxon>
        <taxon>Bacillati</taxon>
        <taxon>Bacillota</taxon>
        <taxon>Clostridia</taxon>
        <taxon>Peptostreptococcales</taxon>
        <taxon>Filifactoraceae</taxon>
        <taxon>Filifactor</taxon>
    </lineage>
</organism>
<reference evidence="14" key="1">
    <citation type="journal article" date="2019" name="Int. J. Syst. Evol. Microbiol.">
        <title>The Global Catalogue of Microorganisms (GCM) 10K type strain sequencing project: providing services to taxonomists for standard genome sequencing and annotation.</title>
        <authorList>
            <consortium name="The Broad Institute Genomics Platform"/>
            <consortium name="The Broad Institute Genome Sequencing Center for Infectious Disease"/>
            <person name="Wu L."/>
            <person name="Ma J."/>
        </authorList>
    </citation>
    <scope>NUCLEOTIDE SEQUENCE [LARGE SCALE GENOMIC DNA]</scope>
    <source>
        <strain evidence="14">CCUG 46385</strain>
    </source>
</reference>
<dbReference type="Pfam" id="PF01743">
    <property type="entry name" value="PolyA_pol"/>
    <property type="match status" value="1"/>
</dbReference>
<name>A0ABV9QMN3_9FIRM</name>
<dbReference type="InterPro" id="IPR043519">
    <property type="entry name" value="NT_sf"/>
</dbReference>
<dbReference type="PANTHER" id="PTHR46173">
    <property type="entry name" value="CCA TRNA NUCLEOTIDYLTRANSFERASE 1, MITOCHONDRIAL"/>
    <property type="match status" value="1"/>
</dbReference>
<evidence type="ECO:0000256" key="8">
    <source>
        <dbReference type="ARBA" id="ARBA00022884"/>
    </source>
</evidence>
<keyword evidence="8 9" id="KW-0694">RNA-binding</keyword>
<feature type="domain" description="Poly A polymerase head" evidence="10">
    <location>
        <begin position="23"/>
        <end position="146"/>
    </location>
</feature>
<dbReference type="InterPro" id="IPR032828">
    <property type="entry name" value="PolyA_RNA-bd"/>
</dbReference>
<dbReference type="Gene3D" id="1.10.3090.10">
    <property type="entry name" value="cca-adding enzyme, domain 2"/>
    <property type="match status" value="1"/>
</dbReference>
<evidence type="ECO:0000256" key="5">
    <source>
        <dbReference type="ARBA" id="ARBA00022723"/>
    </source>
</evidence>
<keyword evidence="14" id="KW-1185">Reference proteome</keyword>
<evidence type="ECO:0000256" key="7">
    <source>
        <dbReference type="ARBA" id="ARBA00022842"/>
    </source>
</evidence>
<dbReference type="CDD" id="cd05398">
    <property type="entry name" value="NT_ClassII-CCAase"/>
    <property type="match status" value="1"/>
</dbReference>
<evidence type="ECO:0000256" key="2">
    <source>
        <dbReference type="ARBA" id="ARBA00022679"/>
    </source>
</evidence>
<keyword evidence="7" id="KW-0460">Magnesium</keyword>
<keyword evidence="2 9" id="KW-0808">Transferase</keyword>
<keyword evidence="5" id="KW-0479">Metal-binding</keyword>
<dbReference type="SUPFAM" id="SSF81891">
    <property type="entry name" value="Poly A polymerase C-terminal region-like"/>
    <property type="match status" value="1"/>
</dbReference>
<feature type="domain" description="CCA-adding enzyme C-terminal" evidence="12">
    <location>
        <begin position="298"/>
        <end position="426"/>
    </location>
</feature>
<keyword evidence="6" id="KW-0547">Nucleotide-binding</keyword>
<keyword evidence="3" id="KW-0819">tRNA processing</keyword>
<comment type="caution">
    <text evidence="13">The sequence shown here is derived from an EMBL/GenBank/DDBJ whole genome shotgun (WGS) entry which is preliminary data.</text>
</comment>
<protein>
    <submittedName>
        <fullName evidence="13">CCA tRNA nucleotidyltransferase</fullName>
    </submittedName>
</protein>
<dbReference type="Pfam" id="PF13735">
    <property type="entry name" value="tRNA_NucTran2_2"/>
    <property type="match status" value="1"/>
</dbReference>
<dbReference type="SUPFAM" id="SSF81301">
    <property type="entry name" value="Nucleotidyltransferase"/>
    <property type="match status" value="1"/>
</dbReference>
<dbReference type="PANTHER" id="PTHR46173:SF1">
    <property type="entry name" value="CCA TRNA NUCLEOTIDYLTRANSFERASE 1, MITOCHONDRIAL"/>
    <property type="match status" value="1"/>
</dbReference>
<dbReference type="InterPro" id="IPR002646">
    <property type="entry name" value="PolA_pol_head_dom"/>
</dbReference>
<keyword evidence="4" id="KW-0548">Nucleotidyltransferase</keyword>
<evidence type="ECO:0000256" key="9">
    <source>
        <dbReference type="RuleBase" id="RU003953"/>
    </source>
</evidence>
<comment type="similarity">
    <text evidence="9">Belongs to the tRNA nucleotidyltransferase/poly(A) polymerase family.</text>
</comment>
<dbReference type="InterPro" id="IPR032810">
    <property type="entry name" value="CCA-adding_enz_C"/>
</dbReference>
<proteinExistence type="inferred from homology"/>
<comment type="cofactor">
    <cofactor evidence="1">
        <name>Mg(2+)</name>
        <dbReference type="ChEBI" id="CHEBI:18420"/>
    </cofactor>
</comment>
<feature type="domain" description="tRNA nucleotidyltransferase/poly(A) polymerase RNA and SrmB- binding" evidence="11">
    <location>
        <begin position="173"/>
        <end position="234"/>
    </location>
</feature>
<evidence type="ECO:0000259" key="11">
    <source>
        <dbReference type="Pfam" id="PF12627"/>
    </source>
</evidence>
<gene>
    <name evidence="13" type="ORF">ACFO4R_06120</name>
</gene>
<accession>A0ABV9QMN3</accession>